<dbReference type="InterPro" id="IPR011990">
    <property type="entry name" value="TPR-like_helical_dom_sf"/>
</dbReference>
<feature type="domain" description="HTH cro/C1-type" evidence="1">
    <location>
        <begin position="8"/>
        <end position="61"/>
    </location>
</feature>
<dbReference type="CDD" id="cd00093">
    <property type="entry name" value="HTH_XRE"/>
    <property type="match status" value="1"/>
</dbReference>
<comment type="caution">
    <text evidence="2">The sequence shown here is derived from an EMBL/GenBank/DDBJ whole genome shotgun (WGS) entry which is preliminary data.</text>
</comment>
<gene>
    <name evidence="2" type="ORF">ACFSBH_05000</name>
</gene>
<dbReference type="Gene3D" id="1.25.40.10">
    <property type="entry name" value="Tetratricopeptide repeat domain"/>
    <property type="match status" value="1"/>
</dbReference>
<keyword evidence="3" id="KW-1185">Reference proteome</keyword>
<proteinExistence type="predicted"/>
<dbReference type="SUPFAM" id="SSF48452">
    <property type="entry name" value="TPR-like"/>
    <property type="match status" value="1"/>
</dbReference>
<dbReference type="SMART" id="SM00530">
    <property type="entry name" value="HTH_XRE"/>
    <property type="match status" value="1"/>
</dbReference>
<sequence>MIEIGSFIKMQRTKQKMTLGELAEGIVSVSYLSKIENLKTEASPHIIQLLCNRLGIELDRNMDDVIEEKCEKWFVMLLDKQDGNEIKELYNELQELLDSNLSDRVLLFEIHKIRYFLYLDEEKLALDQINKLNKMASSFDTRELYYWFKFRGNYNSQVGEDTTAIERYKKAEELSRNLDIPEDEIADLQYTMSIAYSQVRNTLEAIAYANYSLDIYMKKYNFLHCAKCHIVLGISYRRLKMYDKAIENYNLAKHLAGLNSNQELIQLTNQNLGYLYATLGKNKEAIKFYLEIVEDKNVNKQVKVGAITDLVKVYYVTEEFTKAKEMIDEALKLLDQIPQNNAYDFYYHVIHTYYYSITNQANKFVTLVKNKFIPLLIKRKDHANTVIFASMLAKHYEGIHKYKDATKYYKLANSSYRELSNL</sequence>
<evidence type="ECO:0000259" key="1">
    <source>
        <dbReference type="PROSITE" id="PS50943"/>
    </source>
</evidence>
<name>A0ABW4HPL2_9BACI</name>
<reference evidence="3" key="1">
    <citation type="journal article" date="2019" name="Int. J. Syst. Evol. Microbiol.">
        <title>The Global Catalogue of Microorganisms (GCM) 10K type strain sequencing project: providing services to taxonomists for standard genome sequencing and annotation.</title>
        <authorList>
            <consortium name="The Broad Institute Genomics Platform"/>
            <consortium name="The Broad Institute Genome Sequencing Center for Infectious Disease"/>
            <person name="Wu L."/>
            <person name="Ma J."/>
        </authorList>
    </citation>
    <scope>NUCLEOTIDE SEQUENCE [LARGE SCALE GENOMIC DNA]</scope>
    <source>
        <strain evidence="3">CGMCC 1.12376</strain>
    </source>
</reference>
<protein>
    <submittedName>
        <fullName evidence="2">Helix-turn-helix domain-containing protein</fullName>
    </submittedName>
</protein>
<dbReference type="EMBL" id="JBHUDE010000018">
    <property type="protein sequence ID" value="MFD1607007.1"/>
    <property type="molecule type" value="Genomic_DNA"/>
</dbReference>
<dbReference type="PROSITE" id="PS50943">
    <property type="entry name" value="HTH_CROC1"/>
    <property type="match status" value="1"/>
</dbReference>
<organism evidence="2 3">
    <name type="scientific">Oceanobacillus luteolus</name>
    <dbReference type="NCBI Taxonomy" id="1274358"/>
    <lineage>
        <taxon>Bacteria</taxon>
        <taxon>Bacillati</taxon>
        <taxon>Bacillota</taxon>
        <taxon>Bacilli</taxon>
        <taxon>Bacillales</taxon>
        <taxon>Bacillaceae</taxon>
        <taxon>Oceanobacillus</taxon>
    </lineage>
</organism>
<evidence type="ECO:0000313" key="2">
    <source>
        <dbReference type="EMBL" id="MFD1607007.1"/>
    </source>
</evidence>
<dbReference type="PANTHER" id="PTHR10098">
    <property type="entry name" value="RAPSYN-RELATED"/>
    <property type="match status" value="1"/>
</dbReference>
<dbReference type="Proteomes" id="UP001597221">
    <property type="component" value="Unassembled WGS sequence"/>
</dbReference>
<evidence type="ECO:0000313" key="3">
    <source>
        <dbReference type="Proteomes" id="UP001597221"/>
    </source>
</evidence>
<dbReference type="SUPFAM" id="SSF47413">
    <property type="entry name" value="lambda repressor-like DNA-binding domains"/>
    <property type="match status" value="1"/>
</dbReference>
<dbReference type="RefSeq" id="WP_251511785.1">
    <property type="nucleotide sequence ID" value="NZ_JAMBON010000003.1"/>
</dbReference>
<dbReference type="InterPro" id="IPR019734">
    <property type="entry name" value="TPR_rpt"/>
</dbReference>
<dbReference type="Pfam" id="PF01381">
    <property type="entry name" value="HTH_3"/>
    <property type="match status" value="1"/>
</dbReference>
<accession>A0ABW4HPL2</accession>
<dbReference type="InterPro" id="IPR010982">
    <property type="entry name" value="Lambda_DNA-bd_dom_sf"/>
</dbReference>
<dbReference type="InterPro" id="IPR001387">
    <property type="entry name" value="Cro/C1-type_HTH"/>
</dbReference>
<dbReference type="SMART" id="SM00028">
    <property type="entry name" value="TPR"/>
    <property type="match status" value="3"/>
</dbReference>
<dbReference type="Gene3D" id="1.10.260.40">
    <property type="entry name" value="lambda repressor-like DNA-binding domains"/>
    <property type="match status" value="1"/>
</dbReference>